<proteinExistence type="inferred from homology"/>
<dbReference type="InterPro" id="IPR013324">
    <property type="entry name" value="RNA_pol_sigma_r3/r4-like"/>
</dbReference>
<evidence type="ECO:0000256" key="4">
    <source>
        <dbReference type="ARBA" id="ARBA00023163"/>
    </source>
</evidence>
<evidence type="ECO:0000313" key="7">
    <source>
        <dbReference type="EMBL" id="KEP26961.1"/>
    </source>
</evidence>
<protein>
    <submittedName>
        <fullName evidence="7">RNA polymerase</fullName>
    </submittedName>
</protein>
<dbReference type="InterPro" id="IPR013249">
    <property type="entry name" value="RNA_pol_sigma70_r4_t2"/>
</dbReference>
<keyword evidence="4" id="KW-0804">Transcription</keyword>
<dbReference type="PANTHER" id="PTHR43133">
    <property type="entry name" value="RNA POLYMERASE ECF-TYPE SIGMA FACTO"/>
    <property type="match status" value="1"/>
</dbReference>
<dbReference type="SUPFAM" id="SSF88659">
    <property type="entry name" value="Sigma3 and sigma4 domains of RNA polymerase sigma factors"/>
    <property type="match status" value="1"/>
</dbReference>
<dbReference type="InterPro" id="IPR036388">
    <property type="entry name" value="WH-like_DNA-bd_sf"/>
</dbReference>
<dbReference type="Pfam" id="PF08281">
    <property type="entry name" value="Sigma70_r4_2"/>
    <property type="match status" value="1"/>
</dbReference>
<dbReference type="GO" id="GO:0003677">
    <property type="term" value="F:DNA binding"/>
    <property type="evidence" value="ECO:0007669"/>
    <property type="project" value="InterPro"/>
</dbReference>
<evidence type="ECO:0000256" key="2">
    <source>
        <dbReference type="ARBA" id="ARBA00023015"/>
    </source>
</evidence>
<evidence type="ECO:0000259" key="5">
    <source>
        <dbReference type="Pfam" id="PF04542"/>
    </source>
</evidence>
<dbReference type="GO" id="GO:0016987">
    <property type="term" value="F:sigma factor activity"/>
    <property type="evidence" value="ECO:0007669"/>
    <property type="project" value="UniProtKB-KW"/>
</dbReference>
<accession>A0A081LCI5</accession>
<dbReference type="OrthoDB" id="9782703at2"/>
<keyword evidence="3" id="KW-0731">Sigma factor</keyword>
<comment type="caution">
    <text evidence="7">The sequence shown here is derived from an EMBL/GenBank/DDBJ whole genome shotgun (WGS) entry which is preliminary data.</text>
</comment>
<name>A0A081LCI5_9BACI</name>
<feature type="domain" description="RNA polymerase sigma-70 region 2" evidence="5">
    <location>
        <begin position="23"/>
        <end position="87"/>
    </location>
</feature>
<dbReference type="EMBL" id="JOTP01000006">
    <property type="protein sequence ID" value="KEP26961.1"/>
    <property type="molecule type" value="Genomic_DNA"/>
</dbReference>
<keyword evidence="2" id="KW-0805">Transcription regulation</keyword>
<dbReference type="GO" id="GO:0006352">
    <property type="term" value="P:DNA-templated transcription initiation"/>
    <property type="evidence" value="ECO:0007669"/>
    <property type="project" value="InterPro"/>
</dbReference>
<dbReference type="InterPro" id="IPR007627">
    <property type="entry name" value="RNA_pol_sigma70_r2"/>
</dbReference>
<evidence type="ECO:0000259" key="6">
    <source>
        <dbReference type="Pfam" id="PF08281"/>
    </source>
</evidence>
<dbReference type="InterPro" id="IPR013325">
    <property type="entry name" value="RNA_pol_sigma_r2"/>
</dbReference>
<feature type="domain" description="RNA polymerase sigma factor 70 region 4 type 2" evidence="6">
    <location>
        <begin position="110"/>
        <end position="161"/>
    </location>
</feature>
<dbReference type="PANTHER" id="PTHR43133:SF51">
    <property type="entry name" value="RNA POLYMERASE SIGMA FACTOR"/>
    <property type="match status" value="1"/>
</dbReference>
<evidence type="ECO:0000256" key="3">
    <source>
        <dbReference type="ARBA" id="ARBA00023082"/>
    </source>
</evidence>
<dbReference type="eggNOG" id="COG1595">
    <property type="taxonomic scope" value="Bacteria"/>
</dbReference>
<dbReference type="InterPro" id="IPR014284">
    <property type="entry name" value="RNA_pol_sigma-70_dom"/>
</dbReference>
<evidence type="ECO:0000313" key="8">
    <source>
        <dbReference type="Proteomes" id="UP000028091"/>
    </source>
</evidence>
<dbReference type="Proteomes" id="UP000028091">
    <property type="component" value="Unassembled WGS sequence"/>
</dbReference>
<dbReference type="NCBIfam" id="TIGR02937">
    <property type="entry name" value="sigma70-ECF"/>
    <property type="match status" value="1"/>
</dbReference>
<reference evidence="7 8" key="1">
    <citation type="submission" date="2012-09" db="EMBL/GenBank/DDBJ databases">
        <title>Genome Sequence of Bacillus sp. DW5-4.</title>
        <authorList>
            <person name="Lai Q."/>
            <person name="Liu Y."/>
            <person name="Shao Z."/>
        </authorList>
    </citation>
    <scope>NUCLEOTIDE SEQUENCE [LARGE SCALE GENOMIC DNA]</scope>
    <source>
        <strain evidence="7 8">DW5-4</strain>
    </source>
</reference>
<dbReference type="SUPFAM" id="SSF88946">
    <property type="entry name" value="Sigma2 domain of RNA polymerase sigma factors"/>
    <property type="match status" value="1"/>
</dbReference>
<dbReference type="Gene3D" id="1.10.10.10">
    <property type="entry name" value="Winged helix-like DNA-binding domain superfamily/Winged helix DNA-binding domain"/>
    <property type="match status" value="1"/>
</dbReference>
<dbReference type="InterPro" id="IPR039425">
    <property type="entry name" value="RNA_pol_sigma-70-like"/>
</dbReference>
<dbReference type="AlphaFoldDB" id="A0A081LCI5"/>
<dbReference type="Gene3D" id="1.10.1740.10">
    <property type="match status" value="1"/>
</dbReference>
<comment type="similarity">
    <text evidence="1">Belongs to the sigma-70 factor family. ECF subfamily.</text>
</comment>
<dbReference type="CDD" id="cd06171">
    <property type="entry name" value="Sigma70_r4"/>
    <property type="match status" value="1"/>
</dbReference>
<dbReference type="Pfam" id="PF04542">
    <property type="entry name" value="Sigma70_r2"/>
    <property type="match status" value="1"/>
</dbReference>
<dbReference type="RefSeq" id="WP_034320287.1">
    <property type="nucleotide sequence ID" value="NZ_JOTP01000006.1"/>
</dbReference>
<sequence>MKQVRLIKKAQKGNVPAFEKLMLMYQERLYKTAFLYTRSKEDSLDAVQETVIKAFKHLSGLKEPAYFSTWVTRILIHTIFAMKKKQQDVVPFEQHHESVERNDFLEDKLDLKNALDVLDEQYQIVIQLFYFQDYSISMISEQMGVPEGTVKTHLYRARKLLKQTLEKEESVDGTKRNEKAL</sequence>
<keyword evidence="8" id="KW-1185">Reference proteome</keyword>
<organism evidence="7 8">
    <name type="scientific">Bacillus zhangzhouensis</name>
    <dbReference type="NCBI Taxonomy" id="1178540"/>
    <lineage>
        <taxon>Bacteria</taxon>
        <taxon>Bacillati</taxon>
        <taxon>Bacillota</taxon>
        <taxon>Bacilli</taxon>
        <taxon>Bacillales</taxon>
        <taxon>Bacillaceae</taxon>
        <taxon>Bacillus</taxon>
    </lineage>
</organism>
<gene>
    <name evidence="7" type="ORF">BA70_17240</name>
</gene>
<evidence type="ECO:0000256" key="1">
    <source>
        <dbReference type="ARBA" id="ARBA00010641"/>
    </source>
</evidence>